<dbReference type="InterPro" id="IPR012340">
    <property type="entry name" value="NA-bd_OB-fold"/>
</dbReference>
<evidence type="ECO:0000256" key="18">
    <source>
        <dbReference type="ARBA" id="ARBA00023268"/>
    </source>
</evidence>
<dbReference type="GO" id="GO:0005524">
    <property type="term" value="F:ATP binding"/>
    <property type="evidence" value="ECO:0007669"/>
    <property type="project" value="UniProtKB-KW"/>
</dbReference>
<evidence type="ECO:0000256" key="3">
    <source>
        <dbReference type="ARBA" id="ARBA00022598"/>
    </source>
</evidence>
<evidence type="ECO:0000256" key="17">
    <source>
        <dbReference type="ARBA" id="ARBA00023211"/>
    </source>
</evidence>
<accession>A0A4P8IW15</accession>
<keyword evidence="5" id="KW-0548">Nucleotidyltransferase</keyword>
<keyword evidence="6" id="KW-0540">Nuclease</keyword>
<gene>
    <name evidence="23" type="primary">ligD</name>
    <name evidence="23" type="ORF">FAZ95_25140</name>
</gene>
<keyword evidence="7" id="KW-0479">Metal-binding</keyword>
<evidence type="ECO:0000256" key="9">
    <source>
        <dbReference type="ARBA" id="ARBA00022763"/>
    </source>
</evidence>
<evidence type="ECO:0000256" key="19">
    <source>
        <dbReference type="ARBA" id="ARBA00029943"/>
    </source>
</evidence>
<dbReference type="KEGG" id="tvl:FAZ95_25140"/>
<keyword evidence="3 23" id="KW-0436">Ligase</keyword>
<evidence type="ECO:0000256" key="6">
    <source>
        <dbReference type="ARBA" id="ARBA00022722"/>
    </source>
</evidence>
<keyword evidence="11" id="KW-0269">Exonuclease</keyword>
<dbReference type="EMBL" id="CP040078">
    <property type="protein sequence ID" value="QCP52457.1"/>
    <property type="molecule type" value="Genomic_DNA"/>
</dbReference>
<dbReference type="RefSeq" id="WP_137335228.1">
    <property type="nucleotide sequence ID" value="NZ_CP040078.1"/>
</dbReference>
<evidence type="ECO:0000256" key="11">
    <source>
        <dbReference type="ARBA" id="ARBA00022839"/>
    </source>
</evidence>
<dbReference type="NCBIfam" id="TIGR02776">
    <property type="entry name" value="NHEJ_ligase_prk"/>
    <property type="match status" value="1"/>
</dbReference>
<keyword evidence="17" id="KW-0464">Manganese</keyword>
<dbReference type="Pfam" id="PF21686">
    <property type="entry name" value="LigD_Prim-Pol"/>
    <property type="match status" value="1"/>
</dbReference>
<evidence type="ECO:0000256" key="1">
    <source>
        <dbReference type="ARBA" id="ARBA00001936"/>
    </source>
</evidence>
<comment type="catalytic activity">
    <reaction evidence="20">
        <text>ATP + (deoxyribonucleotide)n-3'-hydroxyl + 5'-phospho-(deoxyribonucleotide)m = (deoxyribonucleotide)n+m + AMP + diphosphate.</text>
        <dbReference type="EC" id="6.5.1.1"/>
    </reaction>
</comment>
<dbReference type="InterPro" id="IPR012309">
    <property type="entry name" value="DNA_ligase_ATP-dep_C"/>
</dbReference>
<keyword evidence="9" id="KW-0227">DNA damage</keyword>
<evidence type="ECO:0000256" key="14">
    <source>
        <dbReference type="ARBA" id="ARBA00023125"/>
    </source>
</evidence>
<dbReference type="CDD" id="cd07906">
    <property type="entry name" value="Adenylation_DNA_ligase_LigD_LigC"/>
    <property type="match status" value="1"/>
</dbReference>
<dbReference type="GO" id="GO:0003910">
    <property type="term" value="F:DNA ligase (ATP) activity"/>
    <property type="evidence" value="ECO:0007669"/>
    <property type="project" value="UniProtKB-EC"/>
</dbReference>
<reference evidence="23 24" key="1">
    <citation type="submission" date="2019-05" db="EMBL/GenBank/DDBJ databases">
        <title>Burkholderia sp. DHOD12, isolated from subtropical forest soil.</title>
        <authorList>
            <person name="Gao Z.-H."/>
            <person name="Qiu L.-H."/>
        </authorList>
    </citation>
    <scope>NUCLEOTIDE SEQUENCE [LARGE SCALE GENOMIC DNA]</scope>
    <source>
        <strain evidence="23 24">DHOD12</strain>
    </source>
</reference>
<dbReference type="OrthoDB" id="9802472at2"/>
<dbReference type="Gene3D" id="3.90.920.10">
    <property type="entry name" value="DNA primase, PRIM domain"/>
    <property type="match status" value="1"/>
</dbReference>
<dbReference type="InterPro" id="IPR014145">
    <property type="entry name" value="LigD_pol_dom"/>
</dbReference>
<evidence type="ECO:0000256" key="5">
    <source>
        <dbReference type="ARBA" id="ARBA00022695"/>
    </source>
</evidence>
<dbReference type="PANTHER" id="PTHR42705">
    <property type="entry name" value="BIFUNCTIONAL NON-HOMOLOGOUS END JOINING PROTEIN LIGD"/>
    <property type="match status" value="1"/>
</dbReference>
<evidence type="ECO:0000256" key="20">
    <source>
        <dbReference type="ARBA" id="ARBA00034003"/>
    </source>
</evidence>
<dbReference type="PROSITE" id="PS50160">
    <property type="entry name" value="DNA_LIGASE_A3"/>
    <property type="match status" value="1"/>
</dbReference>
<evidence type="ECO:0000256" key="4">
    <source>
        <dbReference type="ARBA" id="ARBA00022679"/>
    </source>
</evidence>
<keyword evidence="13" id="KW-0239">DNA-directed DNA polymerase</keyword>
<keyword evidence="12" id="KW-0067">ATP-binding</keyword>
<keyword evidence="18" id="KW-0511">Multifunctional enzyme</keyword>
<dbReference type="GO" id="GO:0003887">
    <property type="term" value="F:DNA-directed DNA polymerase activity"/>
    <property type="evidence" value="ECO:0007669"/>
    <property type="project" value="UniProtKB-KW"/>
</dbReference>
<evidence type="ECO:0000256" key="12">
    <source>
        <dbReference type="ARBA" id="ARBA00022840"/>
    </source>
</evidence>
<dbReference type="GO" id="GO:0004527">
    <property type="term" value="F:exonuclease activity"/>
    <property type="evidence" value="ECO:0007669"/>
    <property type="project" value="UniProtKB-KW"/>
</dbReference>
<feature type="region of interest" description="Disordered" evidence="21">
    <location>
        <begin position="1"/>
        <end position="34"/>
    </location>
</feature>
<evidence type="ECO:0000256" key="10">
    <source>
        <dbReference type="ARBA" id="ARBA00022801"/>
    </source>
</evidence>
<dbReference type="InterPro" id="IPR052171">
    <property type="entry name" value="NHEJ_LigD"/>
</dbReference>
<evidence type="ECO:0000256" key="7">
    <source>
        <dbReference type="ARBA" id="ARBA00022723"/>
    </source>
</evidence>
<organism evidence="23 24">
    <name type="scientific">Trinickia violacea</name>
    <dbReference type="NCBI Taxonomy" id="2571746"/>
    <lineage>
        <taxon>Bacteria</taxon>
        <taxon>Pseudomonadati</taxon>
        <taxon>Pseudomonadota</taxon>
        <taxon>Betaproteobacteria</taxon>
        <taxon>Burkholderiales</taxon>
        <taxon>Burkholderiaceae</taxon>
        <taxon>Trinickia</taxon>
    </lineage>
</organism>
<dbReference type="SUPFAM" id="SSF56091">
    <property type="entry name" value="DNA ligase/mRNA capping enzyme, catalytic domain"/>
    <property type="match status" value="1"/>
</dbReference>
<dbReference type="PANTHER" id="PTHR42705:SF2">
    <property type="entry name" value="BIFUNCTIONAL NON-HOMOLOGOUS END JOINING PROTEIN LIGD"/>
    <property type="match status" value="1"/>
</dbReference>
<dbReference type="InterPro" id="IPR033651">
    <property type="entry name" value="PaeLigD_Pol-like"/>
</dbReference>
<dbReference type="SUPFAM" id="SSF50249">
    <property type="entry name" value="Nucleic acid-binding proteins"/>
    <property type="match status" value="1"/>
</dbReference>
<dbReference type="EC" id="6.5.1.1" evidence="2"/>
<dbReference type="NCBIfam" id="TIGR02778">
    <property type="entry name" value="ligD_pol"/>
    <property type="match status" value="1"/>
</dbReference>
<keyword evidence="4" id="KW-0808">Transferase</keyword>
<dbReference type="InterPro" id="IPR014143">
    <property type="entry name" value="NHEJ_ligase_prk"/>
</dbReference>
<evidence type="ECO:0000256" key="2">
    <source>
        <dbReference type="ARBA" id="ARBA00012727"/>
    </source>
</evidence>
<dbReference type="Gene3D" id="3.30.1490.70">
    <property type="match status" value="1"/>
</dbReference>
<dbReference type="GO" id="GO:0003677">
    <property type="term" value="F:DNA binding"/>
    <property type="evidence" value="ECO:0007669"/>
    <property type="project" value="UniProtKB-KW"/>
</dbReference>
<dbReference type="AlphaFoldDB" id="A0A4P8IW15"/>
<sequence length="837" mass="92527">MPSIPPDRTRLPLSNYRKKRDFRVTPEPAPSAASPLADDQRLAFVVQKHWSGRLHYDFRLELGGVLLSWAVPKGPCYDPKEKRMAIHVEDHPVDYASFEGTIPPKQYGAGTVLVWDHGTWEPVGDAHEAVKAGKLVFRLHGEKLAGLWELVRIAKPEDTQDSWMLFKKRDEWAQPLAEYDVIKALPDSVVTKPLGLVEEREPKSARPSSGVDTEIDLSAAAPAPLPAKLEPQLATPADSLPTGGDWITEAKLDGYRMLARIDKGRVRLFTSGGHDWTKKLVGLAAEVEKLAVSSAWLDGEIVVLKDGIPDFAALQDAMDGPSDRSIVYFVFDVMYLDGKDLRKVPLWARRAALSELLENAGDRIRFSQDFQAPPAQVFEAAAELGLEGLMLKRRDASYVSGRSQTWLKAKCRLRQELVICGFTNRSGTAGEIGSLLLGYYADGTLHDAGSVGTGWDARTARDLWARLTPLEVDSPPFDVAAAKPRRWSRRAAGGERWVQPVLVAELEFAAWTTDGLVRQASFKGLRVDKSASGVIREAGKALSTNPVPQVRVTHPERIIDPSTGVTKLDLARYYASVAQWMLPHLKDRPLAMLRAPNGIAEEVFFQKHAEKTGMPGLTAHDGSLWPGHPSLLTVDTLDALLSAAQMNVVEFHTWNSTVRRLDKPDRVIFDLDPGEGVKWVHIQEAALLVHTLLLELGLKAWLKTSGGKGLHVVVPLTPRLDYEEVKSFSRAFVRHIAKTIPERFSATSGAANRVGRVYVDFLRNGMGQTTAAAFSARARPGMGVSMPVSWEQLSALKSGAQWNVQTAREYLSFQSEDPWADYWSTKQTLASALKRLQ</sequence>
<proteinExistence type="predicted"/>
<dbReference type="InterPro" id="IPR014144">
    <property type="entry name" value="LigD_PE_domain"/>
</dbReference>
<dbReference type="Pfam" id="PF13298">
    <property type="entry name" value="LigD_N"/>
    <property type="match status" value="1"/>
</dbReference>
<dbReference type="CDD" id="cd07971">
    <property type="entry name" value="OBF_DNA_ligase_LigD"/>
    <property type="match status" value="1"/>
</dbReference>
<evidence type="ECO:0000256" key="15">
    <source>
        <dbReference type="ARBA" id="ARBA00023172"/>
    </source>
</evidence>
<dbReference type="GO" id="GO:0046872">
    <property type="term" value="F:metal ion binding"/>
    <property type="evidence" value="ECO:0007669"/>
    <property type="project" value="UniProtKB-KW"/>
</dbReference>
<comment type="cofactor">
    <cofactor evidence="1">
        <name>Mn(2+)</name>
        <dbReference type="ChEBI" id="CHEBI:29035"/>
    </cofactor>
</comment>
<dbReference type="Gene3D" id="3.30.470.30">
    <property type="entry name" value="DNA ligase/mRNA capping enzyme"/>
    <property type="match status" value="1"/>
</dbReference>
<keyword evidence="15" id="KW-0233">DNA recombination</keyword>
<dbReference type="InterPro" id="IPR012310">
    <property type="entry name" value="DNA_ligase_ATP-dep_cent"/>
</dbReference>
<dbReference type="GO" id="GO:0006281">
    <property type="term" value="P:DNA repair"/>
    <property type="evidence" value="ECO:0007669"/>
    <property type="project" value="UniProtKB-KW"/>
</dbReference>
<evidence type="ECO:0000313" key="24">
    <source>
        <dbReference type="Proteomes" id="UP000298656"/>
    </source>
</evidence>
<evidence type="ECO:0000313" key="23">
    <source>
        <dbReference type="EMBL" id="QCP52457.1"/>
    </source>
</evidence>
<evidence type="ECO:0000256" key="13">
    <source>
        <dbReference type="ARBA" id="ARBA00022932"/>
    </source>
</evidence>
<evidence type="ECO:0000259" key="22">
    <source>
        <dbReference type="PROSITE" id="PS50160"/>
    </source>
</evidence>
<dbReference type="Pfam" id="PF01068">
    <property type="entry name" value="DNA_ligase_A_M"/>
    <property type="match status" value="1"/>
</dbReference>
<dbReference type="CDD" id="cd04862">
    <property type="entry name" value="PaeLigD_Pol_like"/>
    <property type="match status" value="1"/>
</dbReference>
<dbReference type="Proteomes" id="UP000298656">
    <property type="component" value="Chromosome 2"/>
</dbReference>
<evidence type="ECO:0000256" key="16">
    <source>
        <dbReference type="ARBA" id="ARBA00023204"/>
    </source>
</evidence>
<dbReference type="Pfam" id="PF04679">
    <property type="entry name" value="DNA_ligase_A_C"/>
    <property type="match status" value="1"/>
</dbReference>
<feature type="domain" description="ATP-dependent DNA ligase family profile" evidence="22">
    <location>
        <begin position="319"/>
        <end position="443"/>
    </location>
</feature>
<evidence type="ECO:0000256" key="21">
    <source>
        <dbReference type="SAM" id="MobiDB-lite"/>
    </source>
</evidence>
<name>A0A4P8IW15_9BURK</name>
<keyword evidence="10" id="KW-0378">Hydrolase</keyword>
<evidence type="ECO:0000256" key="8">
    <source>
        <dbReference type="ARBA" id="ARBA00022741"/>
    </source>
</evidence>
<keyword evidence="14" id="KW-0238">DNA-binding</keyword>
<dbReference type="NCBIfam" id="TIGR02779">
    <property type="entry name" value="NHEJ_ligase_lig"/>
    <property type="match status" value="1"/>
</dbReference>
<dbReference type="NCBIfam" id="TIGR02777">
    <property type="entry name" value="LigD_PE_dom"/>
    <property type="match status" value="1"/>
</dbReference>
<protein>
    <recommendedName>
        <fullName evidence="2">DNA ligase (ATP)</fullName>
        <ecNumber evidence="2">6.5.1.1</ecNumber>
    </recommendedName>
    <alternativeName>
        <fullName evidence="19">NHEJ DNA polymerase</fullName>
    </alternativeName>
</protein>
<dbReference type="Gene3D" id="2.40.50.140">
    <property type="entry name" value="Nucleic acid-binding proteins"/>
    <property type="match status" value="1"/>
</dbReference>
<dbReference type="InterPro" id="IPR014146">
    <property type="entry name" value="LigD_ligase_dom"/>
</dbReference>
<keyword evidence="8" id="KW-0547">Nucleotide-binding</keyword>
<keyword evidence="16" id="KW-0234">DNA repair</keyword>
<dbReference type="NCBIfam" id="NF004628">
    <property type="entry name" value="PRK05972.1"/>
    <property type="match status" value="1"/>
</dbReference>
<dbReference type="GO" id="GO:0006310">
    <property type="term" value="P:DNA recombination"/>
    <property type="evidence" value="ECO:0007669"/>
    <property type="project" value="UniProtKB-KW"/>
</dbReference>
<keyword evidence="24" id="KW-1185">Reference proteome</keyword>